<reference evidence="3 4" key="1">
    <citation type="submission" date="2024-04" db="EMBL/GenBank/DDBJ databases">
        <title>Phyllosticta paracitricarpa is synonymous to the EU quarantine fungus P. citricarpa based on phylogenomic analyses.</title>
        <authorList>
            <consortium name="Lawrence Berkeley National Laboratory"/>
            <person name="Van Ingen-Buijs V.A."/>
            <person name="Van Westerhoven A.C."/>
            <person name="Haridas S."/>
            <person name="Skiadas P."/>
            <person name="Martin F."/>
            <person name="Groenewald J.Z."/>
            <person name="Crous P.W."/>
            <person name="Seidl M.F."/>
        </authorList>
    </citation>
    <scope>NUCLEOTIDE SEQUENCE [LARGE SCALE GENOMIC DNA]</scope>
    <source>
        <strain evidence="3 4">CBS 123371</strain>
    </source>
</reference>
<feature type="region of interest" description="Disordered" evidence="1">
    <location>
        <begin position="100"/>
        <end position="131"/>
    </location>
</feature>
<evidence type="ECO:0000313" key="3">
    <source>
        <dbReference type="EMBL" id="KAK7517358.1"/>
    </source>
</evidence>
<evidence type="ECO:0000256" key="1">
    <source>
        <dbReference type="SAM" id="MobiDB-lite"/>
    </source>
</evidence>
<evidence type="ECO:0008006" key="5">
    <source>
        <dbReference type="Google" id="ProtNLM"/>
    </source>
</evidence>
<sequence>MLQGFLLSFLLSAFCCYCCYCFYCFSYKPHTQTHTVTRYAPSLACETGRAGLGCGGRLSIHPPIPPLTIHARIPRAHRRLVVFFPPLLCRPPLCVRAPERYTPPPLQPTCPSSTMKDGKEKEKKRIRKENS</sequence>
<evidence type="ECO:0000313" key="4">
    <source>
        <dbReference type="Proteomes" id="UP001363622"/>
    </source>
</evidence>
<proteinExistence type="predicted"/>
<feature type="compositionally biased region" description="Basic and acidic residues" evidence="1">
    <location>
        <begin position="116"/>
        <end position="131"/>
    </location>
</feature>
<organism evidence="3 4">
    <name type="scientific">Phyllosticta citriasiana</name>
    <dbReference type="NCBI Taxonomy" id="595635"/>
    <lineage>
        <taxon>Eukaryota</taxon>
        <taxon>Fungi</taxon>
        <taxon>Dikarya</taxon>
        <taxon>Ascomycota</taxon>
        <taxon>Pezizomycotina</taxon>
        <taxon>Dothideomycetes</taxon>
        <taxon>Dothideomycetes incertae sedis</taxon>
        <taxon>Botryosphaeriales</taxon>
        <taxon>Phyllostictaceae</taxon>
        <taxon>Phyllosticta</taxon>
    </lineage>
</organism>
<keyword evidence="2" id="KW-0732">Signal</keyword>
<dbReference type="Proteomes" id="UP001363622">
    <property type="component" value="Unassembled WGS sequence"/>
</dbReference>
<keyword evidence="4" id="KW-1185">Reference proteome</keyword>
<protein>
    <recommendedName>
        <fullName evidence="5">Secreted protein</fullName>
    </recommendedName>
</protein>
<comment type="caution">
    <text evidence="3">The sequence shown here is derived from an EMBL/GenBank/DDBJ whole genome shotgun (WGS) entry which is preliminary data.</text>
</comment>
<feature type="chain" id="PRO_5045987185" description="Secreted protein" evidence="2">
    <location>
        <begin position="22"/>
        <end position="131"/>
    </location>
</feature>
<feature type="signal peptide" evidence="2">
    <location>
        <begin position="1"/>
        <end position="21"/>
    </location>
</feature>
<evidence type="ECO:0000256" key="2">
    <source>
        <dbReference type="SAM" id="SignalP"/>
    </source>
</evidence>
<accession>A0ABR1KN86</accession>
<name>A0ABR1KN86_9PEZI</name>
<gene>
    <name evidence="3" type="ORF">IWZ03DRAFT_375972</name>
</gene>
<dbReference type="EMBL" id="JBBPHU010000005">
    <property type="protein sequence ID" value="KAK7517358.1"/>
    <property type="molecule type" value="Genomic_DNA"/>
</dbReference>